<sequence length="630" mass="70054">MSVLDLRRASPSERTNLIVKFCEHRIRSRGFPASGSYRLRGHYGCVNAISFSPDGELLASGSDDCRVLLWKVGRRKRLPIAEFEDVHESNIFSVVFNASRSHLLSGGNDGQITRIAIENPRDRLSYAWDPYEDNGAIFQVSWVDPPSPNLALASFSRGPIRLVDFRVPGSSAGGYPGGHGGVRHRLVLRETSSVLGCCAHPTERYLFLFTSERNTAIQDYRTEGQEPLCRFMDVRRYAPEGSQATPTDLLVAPILHPSPPRPPPSPDSSDERETKRRRGHDDGRRQMEILMVRGRKASKHRQEAESDERPAFSEDPEELCGSDDDGDEPGEDFLSSLPTFTVPDPGDAHSSEEPTAAPAPTHTQSAPLEEACHGEESHDSVDLSRIEEPIARRQREWHRGRGRGRGGDEPPSGAAAVPGDGGRERYLMLADRLAVSFDATMVLVIRRHRYALVYPLTSDRLVYPVFELRSRSYSNDVTQKYGSFLSDNRHVVLGSDDCNIHMWRLPDNTRQILKQHKDDRETRVLWSIGALSGHKGIVNCVTCAPPYPLSLSPPTIASAGIEKHIRIWTTNNDATDDCDTYVEGPNDKFVCPRSRENDNVVRRFNDLANGAAVGSLSGNGDDNSDEDELL</sequence>
<dbReference type="OrthoDB" id="4869960at2759"/>
<dbReference type="VEuPathDB" id="CryptoDB:Vbra_17465"/>
<keyword evidence="1 3" id="KW-0853">WD repeat</keyword>
<dbReference type="EMBL" id="CDMY01000635">
    <property type="protein sequence ID" value="CEM27471.1"/>
    <property type="molecule type" value="Genomic_DNA"/>
</dbReference>
<organism evidence="5 6">
    <name type="scientific">Vitrella brassicaformis (strain CCMP3155)</name>
    <dbReference type="NCBI Taxonomy" id="1169540"/>
    <lineage>
        <taxon>Eukaryota</taxon>
        <taxon>Sar</taxon>
        <taxon>Alveolata</taxon>
        <taxon>Colpodellida</taxon>
        <taxon>Vitrellaceae</taxon>
        <taxon>Vitrella</taxon>
    </lineage>
</organism>
<dbReference type="PROSITE" id="PS50294">
    <property type="entry name" value="WD_REPEATS_REGION"/>
    <property type="match status" value="1"/>
</dbReference>
<dbReference type="PANTHER" id="PTHR15574:SF40">
    <property type="entry name" value="WD AND TETRATRICOPEPTIDE REPEATS PROTEIN 1"/>
    <property type="match status" value="1"/>
</dbReference>
<dbReference type="InterPro" id="IPR001680">
    <property type="entry name" value="WD40_rpt"/>
</dbReference>
<dbReference type="Proteomes" id="UP000041254">
    <property type="component" value="Unassembled WGS sequence"/>
</dbReference>
<dbReference type="InParanoid" id="A0A0G4GEC3"/>
<name>A0A0G4GEC3_VITBC</name>
<dbReference type="PROSITE" id="PS50082">
    <property type="entry name" value="WD_REPEATS_2"/>
    <property type="match status" value="1"/>
</dbReference>
<dbReference type="AlphaFoldDB" id="A0A0G4GEC3"/>
<evidence type="ECO:0000313" key="5">
    <source>
        <dbReference type="EMBL" id="CEM27471.1"/>
    </source>
</evidence>
<feature type="region of interest" description="Disordered" evidence="4">
    <location>
        <begin position="252"/>
        <end position="420"/>
    </location>
</feature>
<accession>A0A0G4GEC3</accession>
<dbReference type="SMART" id="SM00320">
    <property type="entry name" value="WD40"/>
    <property type="match status" value="4"/>
</dbReference>
<evidence type="ECO:0000256" key="1">
    <source>
        <dbReference type="ARBA" id="ARBA00022574"/>
    </source>
</evidence>
<dbReference type="GO" id="GO:0005737">
    <property type="term" value="C:cytoplasm"/>
    <property type="evidence" value="ECO:0007669"/>
    <property type="project" value="TreeGrafter"/>
</dbReference>
<reference evidence="5 6" key="1">
    <citation type="submission" date="2014-11" db="EMBL/GenBank/DDBJ databases">
        <authorList>
            <person name="Zhu J."/>
            <person name="Qi W."/>
            <person name="Song R."/>
        </authorList>
    </citation>
    <scope>NUCLEOTIDE SEQUENCE [LARGE SCALE GENOMIC DNA]</scope>
</reference>
<feature type="compositionally biased region" description="Pro residues" evidence="4">
    <location>
        <begin position="256"/>
        <end position="266"/>
    </location>
</feature>
<dbReference type="SUPFAM" id="SSF50978">
    <property type="entry name" value="WD40 repeat-like"/>
    <property type="match status" value="1"/>
</dbReference>
<dbReference type="InterPro" id="IPR045151">
    <property type="entry name" value="DCAF8"/>
</dbReference>
<feature type="compositionally biased region" description="Basic and acidic residues" evidence="4">
    <location>
        <begin position="300"/>
        <end position="312"/>
    </location>
</feature>
<dbReference type="PANTHER" id="PTHR15574">
    <property type="entry name" value="WD REPEAT DOMAIN-CONTAINING FAMILY"/>
    <property type="match status" value="1"/>
</dbReference>
<feature type="repeat" description="WD" evidence="3">
    <location>
        <begin position="39"/>
        <end position="80"/>
    </location>
</feature>
<keyword evidence="2" id="KW-0677">Repeat</keyword>
<dbReference type="InterPro" id="IPR015943">
    <property type="entry name" value="WD40/YVTN_repeat-like_dom_sf"/>
</dbReference>
<protein>
    <submittedName>
        <fullName evidence="5">Uncharacterized protein</fullName>
    </submittedName>
</protein>
<dbReference type="Pfam" id="PF00400">
    <property type="entry name" value="WD40"/>
    <property type="match status" value="3"/>
</dbReference>
<evidence type="ECO:0000313" key="6">
    <source>
        <dbReference type="Proteomes" id="UP000041254"/>
    </source>
</evidence>
<dbReference type="InterPro" id="IPR036322">
    <property type="entry name" value="WD40_repeat_dom_sf"/>
</dbReference>
<dbReference type="Gene3D" id="2.130.10.10">
    <property type="entry name" value="YVTN repeat-like/Quinoprotein amine dehydrogenase"/>
    <property type="match status" value="2"/>
</dbReference>
<dbReference type="STRING" id="1169540.A0A0G4GEC3"/>
<feature type="compositionally biased region" description="Acidic residues" evidence="4">
    <location>
        <begin position="314"/>
        <end position="331"/>
    </location>
</feature>
<proteinExistence type="predicted"/>
<evidence type="ECO:0000256" key="4">
    <source>
        <dbReference type="SAM" id="MobiDB-lite"/>
    </source>
</evidence>
<keyword evidence="6" id="KW-1185">Reference proteome</keyword>
<feature type="compositionally biased region" description="Basic and acidic residues" evidence="4">
    <location>
        <begin position="370"/>
        <end position="399"/>
    </location>
</feature>
<evidence type="ECO:0000256" key="2">
    <source>
        <dbReference type="ARBA" id="ARBA00022737"/>
    </source>
</evidence>
<feature type="compositionally biased region" description="Basic and acidic residues" evidence="4">
    <location>
        <begin position="269"/>
        <end position="287"/>
    </location>
</feature>
<gene>
    <name evidence="5" type="ORF">Vbra_17465</name>
</gene>
<dbReference type="GO" id="GO:0080008">
    <property type="term" value="C:Cul4-RING E3 ubiquitin ligase complex"/>
    <property type="evidence" value="ECO:0007669"/>
    <property type="project" value="TreeGrafter"/>
</dbReference>
<dbReference type="GO" id="GO:0045717">
    <property type="term" value="P:negative regulation of fatty acid biosynthetic process"/>
    <property type="evidence" value="ECO:0007669"/>
    <property type="project" value="TreeGrafter"/>
</dbReference>
<evidence type="ECO:0000256" key="3">
    <source>
        <dbReference type="PROSITE-ProRule" id="PRU00221"/>
    </source>
</evidence>